<dbReference type="RefSeq" id="WP_290365619.1">
    <property type="nucleotide sequence ID" value="NZ_JAUFQU010000092.1"/>
</dbReference>
<reference evidence="3" key="1">
    <citation type="journal article" date="2019" name="Int. J. Syst. Evol. Microbiol.">
        <title>The Global Catalogue of Microorganisms (GCM) 10K type strain sequencing project: providing services to taxonomists for standard genome sequencing and annotation.</title>
        <authorList>
            <consortium name="The Broad Institute Genomics Platform"/>
            <consortium name="The Broad Institute Genome Sequencing Center for Infectious Disease"/>
            <person name="Wu L."/>
            <person name="Ma J."/>
        </authorList>
    </citation>
    <scope>NUCLEOTIDE SEQUENCE [LARGE SCALE GENOMIC DNA]</scope>
    <source>
        <strain evidence="3">CECT 7184</strain>
    </source>
</reference>
<evidence type="ECO:0000256" key="1">
    <source>
        <dbReference type="SAM" id="Phobius"/>
    </source>
</evidence>
<evidence type="ECO:0000313" key="2">
    <source>
        <dbReference type="EMBL" id="MDN3710490.1"/>
    </source>
</evidence>
<keyword evidence="1" id="KW-0812">Transmembrane</keyword>
<dbReference type="EMBL" id="JAUFQU010000092">
    <property type="protein sequence ID" value="MDN3710490.1"/>
    <property type="molecule type" value="Genomic_DNA"/>
</dbReference>
<proteinExistence type="predicted"/>
<feature type="transmembrane region" description="Helical" evidence="1">
    <location>
        <begin position="21"/>
        <end position="40"/>
    </location>
</feature>
<keyword evidence="1" id="KW-1133">Transmembrane helix</keyword>
<dbReference type="Proteomes" id="UP001242368">
    <property type="component" value="Unassembled WGS sequence"/>
</dbReference>
<keyword evidence="3" id="KW-1185">Reference proteome</keyword>
<sequence length="41" mass="4711">MRSHIFNHYSTGSFIYLRNGFNSFSLLTIFSNNLGILTLVD</sequence>
<accession>A0ABT8D1S7</accession>
<gene>
    <name evidence="2" type="ORF">QW060_27190</name>
</gene>
<keyword evidence="1" id="KW-0472">Membrane</keyword>
<evidence type="ECO:0000313" key="3">
    <source>
        <dbReference type="Proteomes" id="UP001242368"/>
    </source>
</evidence>
<name>A0ABT8D1S7_9FLAO</name>
<protein>
    <submittedName>
        <fullName evidence="2">Uncharacterized protein</fullName>
    </submittedName>
</protein>
<organism evidence="2 3">
    <name type="scientific">Paenimyroides ceti</name>
    <dbReference type="NCBI Taxonomy" id="395087"/>
    <lineage>
        <taxon>Bacteria</taxon>
        <taxon>Pseudomonadati</taxon>
        <taxon>Bacteroidota</taxon>
        <taxon>Flavobacteriia</taxon>
        <taxon>Flavobacteriales</taxon>
        <taxon>Flavobacteriaceae</taxon>
        <taxon>Paenimyroides</taxon>
    </lineage>
</organism>
<comment type="caution">
    <text evidence="2">The sequence shown here is derived from an EMBL/GenBank/DDBJ whole genome shotgun (WGS) entry which is preliminary data.</text>
</comment>